<dbReference type="EMBL" id="DQ485323">
    <property type="protein sequence ID" value="ABF18674.1"/>
    <property type="molecule type" value="Genomic_DNA"/>
</dbReference>
<sequence length="55" mass="6286">MLNQKQEKFINALITSSSITEACKVADISRTTGYEYLNIASVSEKYKELQTQRNK</sequence>
<evidence type="ECO:0000313" key="1">
    <source>
        <dbReference type="EMBL" id="ABF18674.1"/>
    </source>
</evidence>
<name>Q1KKQ3_LACCA</name>
<accession>Q1KKQ3</accession>
<feature type="non-terminal residue" evidence="1">
    <location>
        <position position="55"/>
    </location>
</feature>
<geneLocation type="plasmid" evidence="1">
    <name>pR7.3</name>
</geneLocation>
<protein>
    <submittedName>
        <fullName evidence="1">Putative site-specific recombinase</fullName>
    </submittedName>
</protein>
<organism evidence="1">
    <name type="scientific">Lacticaseibacillus casei</name>
    <name type="common">Lactobacillus casei</name>
    <dbReference type="NCBI Taxonomy" id="1582"/>
    <lineage>
        <taxon>Bacteria</taxon>
        <taxon>Bacillati</taxon>
        <taxon>Bacillota</taxon>
        <taxon>Bacilli</taxon>
        <taxon>Lactobacillales</taxon>
        <taxon>Lactobacillaceae</taxon>
        <taxon>Lacticaseibacillus</taxon>
    </lineage>
</organism>
<reference evidence="1" key="1">
    <citation type="submission" date="2006-04" db="EMBL/GenBank/DDBJ databases">
        <title>Partial sequence of a novel plasmid pR7.3 from Lactobacillus casei R7 isolated from cheddar cheese (II).</title>
        <authorList>
            <person name="Ranjan A."/>
            <person name="Batish V.K."/>
            <person name="Goswami S.L."/>
        </authorList>
    </citation>
    <scope>NUCLEOTIDE SEQUENCE</scope>
    <source>
        <strain evidence="1">R7</strain>
        <plasmid evidence="1">pR7.3</plasmid>
    </source>
</reference>
<dbReference type="AlphaFoldDB" id="Q1KKQ3"/>
<proteinExistence type="predicted"/>
<keyword evidence="1" id="KW-0614">Plasmid</keyword>